<evidence type="ECO:0000313" key="1">
    <source>
        <dbReference type="EMBL" id="CAD8059671.1"/>
    </source>
</evidence>
<dbReference type="AlphaFoldDB" id="A0A8S1KZ24"/>
<dbReference type="Proteomes" id="UP000692954">
    <property type="component" value="Unassembled WGS sequence"/>
</dbReference>
<accession>A0A8S1KZ24</accession>
<evidence type="ECO:0000313" key="2">
    <source>
        <dbReference type="Proteomes" id="UP000692954"/>
    </source>
</evidence>
<organism evidence="1 2">
    <name type="scientific">Paramecium sonneborni</name>
    <dbReference type="NCBI Taxonomy" id="65129"/>
    <lineage>
        <taxon>Eukaryota</taxon>
        <taxon>Sar</taxon>
        <taxon>Alveolata</taxon>
        <taxon>Ciliophora</taxon>
        <taxon>Intramacronucleata</taxon>
        <taxon>Oligohymenophorea</taxon>
        <taxon>Peniculida</taxon>
        <taxon>Parameciidae</taxon>
        <taxon>Paramecium</taxon>
    </lineage>
</organism>
<comment type="caution">
    <text evidence="1">The sequence shown here is derived from an EMBL/GenBank/DDBJ whole genome shotgun (WGS) entry which is preliminary data.</text>
</comment>
<dbReference type="EMBL" id="CAJJDN010000013">
    <property type="protein sequence ID" value="CAD8059671.1"/>
    <property type="molecule type" value="Genomic_DNA"/>
</dbReference>
<name>A0A8S1KZ24_9CILI</name>
<gene>
    <name evidence="1" type="ORF">PSON_ATCC_30995.1.T0130393</name>
</gene>
<keyword evidence="2" id="KW-1185">Reference proteome</keyword>
<sequence length="747" mass="89502">MDNYEQVLFLNPTQLQSVQTQFENINKQVIQLFQKKKYKKLYSLLSKFLDRYDHTNQIHLNDRIHFLNILLMSLNKIFKKTIFKDMTKKNLIDIKIWKQKILKYLETYPILILKITQNFELASIDPKQRIREQLRNSIFKDQLEQQIQIINTSGKLKLDQITINFNLNQEYEIYLKNIMIAYRLQSYQIDAKPNEKLRYAITSYEISKILLQGKGKRVSKLCQYILSSTNLLNRYFESNNDQCFQIIEELNHSDVIKYLIFLVQQMEVYNDFKSKLKCKWKFGKILKPFIWFWIQTIYYYQSIFKFQRCYDIIGVLKWLSSHYLISTDELSTYVQNIYTITNGKNKEYITFNQLLEQIYLNEDIGIPRIKTLYQQNDTEHQELQNYKQTINYYYNQNNKDTISSPEYFYCKKNAQIKVAHNSELAFIELNNNENFSSIDTRISSNTLRFQKKENISIHGSKSFKGSLSQISNSFSDKKIQNQLQNVQQFPQTNVQPTTQFLDKMIKKMIENKIAIDDIQCKDMQLQQLLSKEKLQQKESDFYKKLLRFKTQFSKFVLPVKQISKQEVITKQDLQMRVINKQMYVDSLNTKPNQIMTKQNDLDNSLLSFEKPGAKLGPLQNLKKIIFNHPEVFSLQKFRNKLKQSKKKWYNRSNSVRMTNARRSVMIIKTKEQHIQELNSLRERSISQLKKNISETQLVIQNVDKELRCKSVRYRQFRQKTEQPFQIENKYQNLSKSITKQEQTKKII</sequence>
<reference evidence="1" key="1">
    <citation type="submission" date="2021-01" db="EMBL/GenBank/DDBJ databases">
        <authorList>
            <consortium name="Genoscope - CEA"/>
            <person name="William W."/>
        </authorList>
    </citation>
    <scope>NUCLEOTIDE SEQUENCE</scope>
</reference>
<dbReference type="OrthoDB" id="305042at2759"/>
<proteinExistence type="predicted"/>
<protein>
    <submittedName>
        <fullName evidence="1">Uncharacterized protein</fullName>
    </submittedName>
</protein>